<protein>
    <submittedName>
        <fullName evidence="2">Uncharacterized protein</fullName>
    </submittedName>
</protein>
<feature type="region of interest" description="Disordered" evidence="1">
    <location>
        <begin position="265"/>
        <end position="290"/>
    </location>
</feature>
<dbReference type="Proteomes" id="UP001172101">
    <property type="component" value="Unassembled WGS sequence"/>
</dbReference>
<organism evidence="2 3">
    <name type="scientific">Lasiosphaeria miniovina</name>
    <dbReference type="NCBI Taxonomy" id="1954250"/>
    <lineage>
        <taxon>Eukaryota</taxon>
        <taxon>Fungi</taxon>
        <taxon>Dikarya</taxon>
        <taxon>Ascomycota</taxon>
        <taxon>Pezizomycotina</taxon>
        <taxon>Sordariomycetes</taxon>
        <taxon>Sordariomycetidae</taxon>
        <taxon>Sordariales</taxon>
        <taxon>Lasiosphaeriaceae</taxon>
        <taxon>Lasiosphaeria</taxon>
    </lineage>
</organism>
<name>A0AA40DJW3_9PEZI</name>
<dbReference type="AlphaFoldDB" id="A0AA40DJW3"/>
<dbReference type="EMBL" id="JAUIRO010000008">
    <property type="protein sequence ID" value="KAK0704061.1"/>
    <property type="molecule type" value="Genomic_DNA"/>
</dbReference>
<sequence>MHHGSALAEPHLQKRTMSIHEAGPSAEPDDPSRQRLGIHFGVVGPSCGDQPWLLERKTDRCLKSWLMTADGISALADARVLRLELCEEFFFDTYGENNQHGLARSAAGQHRDVPVSPAQLMAGIRSILVALKKQFDVVEIVVNSLGERSCMSDYFPDELDDGPGVLRPTDKVYRDFMGEFTRLGKGVVKEVHLSGVFPDDWVGLIEARMGSRVSKDLSVFADEIGILTDPKIDCEGVMDHYGPAGPTAGWERRMRRCHGRAKTRMVRGASGRETGDDAQLEFDPGYVSES</sequence>
<proteinExistence type="predicted"/>
<comment type="caution">
    <text evidence="2">The sequence shown here is derived from an EMBL/GenBank/DDBJ whole genome shotgun (WGS) entry which is preliminary data.</text>
</comment>
<gene>
    <name evidence="2" type="ORF">B0T26DRAFT_681670</name>
</gene>
<accession>A0AA40DJW3</accession>
<evidence type="ECO:0000313" key="3">
    <source>
        <dbReference type="Proteomes" id="UP001172101"/>
    </source>
</evidence>
<dbReference type="GeneID" id="85323935"/>
<reference evidence="2" key="1">
    <citation type="submission" date="2023-06" db="EMBL/GenBank/DDBJ databases">
        <title>Genome-scale phylogeny and comparative genomics of the fungal order Sordariales.</title>
        <authorList>
            <consortium name="Lawrence Berkeley National Laboratory"/>
            <person name="Hensen N."/>
            <person name="Bonometti L."/>
            <person name="Westerberg I."/>
            <person name="Brannstrom I.O."/>
            <person name="Guillou S."/>
            <person name="Cros-Aarteil S."/>
            <person name="Calhoun S."/>
            <person name="Haridas S."/>
            <person name="Kuo A."/>
            <person name="Mondo S."/>
            <person name="Pangilinan J."/>
            <person name="Riley R."/>
            <person name="LaButti K."/>
            <person name="Andreopoulos B."/>
            <person name="Lipzen A."/>
            <person name="Chen C."/>
            <person name="Yanf M."/>
            <person name="Daum C."/>
            <person name="Ng V."/>
            <person name="Clum A."/>
            <person name="Steindorff A."/>
            <person name="Ohm R."/>
            <person name="Martin F."/>
            <person name="Silar P."/>
            <person name="Natvig D."/>
            <person name="Lalanne C."/>
            <person name="Gautier V."/>
            <person name="Ament-velasquez S.L."/>
            <person name="Kruys A."/>
            <person name="Hutchinson M.I."/>
            <person name="Powell A.J."/>
            <person name="Barry K."/>
            <person name="Miller A.N."/>
            <person name="Grigoriev I.V."/>
            <person name="Debuchy R."/>
            <person name="Gladieux P."/>
            <person name="Thoren M.H."/>
            <person name="Johannesson H."/>
        </authorList>
    </citation>
    <scope>NUCLEOTIDE SEQUENCE</scope>
    <source>
        <strain evidence="2">SMH2392-1A</strain>
    </source>
</reference>
<evidence type="ECO:0000313" key="2">
    <source>
        <dbReference type="EMBL" id="KAK0704061.1"/>
    </source>
</evidence>
<dbReference type="RefSeq" id="XP_060290920.1">
    <property type="nucleotide sequence ID" value="XM_060440665.1"/>
</dbReference>
<keyword evidence="3" id="KW-1185">Reference proteome</keyword>
<evidence type="ECO:0000256" key="1">
    <source>
        <dbReference type="SAM" id="MobiDB-lite"/>
    </source>
</evidence>